<keyword evidence="2" id="KW-1185">Reference proteome</keyword>
<organism evidence="1 2">
    <name type="scientific">Sphaeroforma arctica JP610</name>
    <dbReference type="NCBI Taxonomy" id="667725"/>
    <lineage>
        <taxon>Eukaryota</taxon>
        <taxon>Ichthyosporea</taxon>
        <taxon>Ichthyophonida</taxon>
        <taxon>Sphaeroforma</taxon>
    </lineage>
</organism>
<accession>A0A0L0F7F1</accession>
<dbReference type="RefSeq" id="XP_014146564.1">
    <property type="nucleotide sequence ID" value="XM_014291089.1"/>
</dbReference>
<dbReference type="Proteomes" id="UP000054560">
    <property type="component" value="Unassembled WGS sequence"/>
</dbReference>
<evidence type="ECO:0000313" key="1">
    <source>
        <dbReference type="EMBL" id="KNC72662.1"/>
    </source>
</evidence>
<protein>
    <submittedName>
        <fullName evidence="1">Uncharacterized protein</fullName>
    </submittedName>
</protein>
<name>A0A0L0F7F1_9EUKA</name>
<evidence type="ECO:0000313" key="2">
    <source>
        <dbReference type="Proteomes" id="UP000054560"/>
    </source>
</evidence>
<sequence length="148" mass="15609">MGFASGGAQCPVTIAIRKESAVEGLLRSFETIGKSKGDRAGSCNAKADDMLGQAESAMEPDTFIGFGQDKIRRTQLGRAVSLLEAVEASVERKSKGCRRGNKSVCVLVAVAVVLFITEGDKTCFETSKVTVFILAFNMNSLEPVGLGG</sequence>
<dbReference type="GeneID" id="25915283"/>
<reference evidence="1 2" key="1">
    <citation type="submission" date="2011-02" db="EMBL/GenBank/DDBJ databases">
        <title>The Genome Sequence of Sphaeroforma arctica JP610.</title>
        <authorList>
            <consortium name="The Broad Institute Genome Sequencing Platform"/>
            <person name="Russ C."/>
            <person name="Cuomo C."/>
            <person name="Young S.K."/>
            <person name="Zeng Q."/>
            <person name="Gargeya S."/>
            <person name="Alvarado L."/>
            <person name="Berlin A."/>
            <person name="Chapman S.B."/>
            <person name="Chen Z."/>
            <person name="Freedman E."/>
            <person name="Gellesch M."/>
            <person name="Goldberg J."/>
            <person name="Griggs A."/>
            <person name="Gujja S."/>
            <person name="Heilman E."/>
            <person name="Heiman D."/>
            <person name="Howarth C."/>
            <person name="Mehta T."/>
            <person name="Neiman D."/>
            <person name="Pearson M."/>
            <person name="Roberts A."/>
            <person name="Saif S."/>
            <person name="Shea T."/>
            <person name="Shenoy N."/>
            <person name="Sisk P."/>
            <person name="Stolte C."/>
            <person name="Sykes S."/>
            <person name="White J."/>
            <person name="Yandava C."/>
            <person name="Burger G."/>
            <person name="Gray M.W."/>
            <person name="Holland P.W.H."/>
            <person name="King N."/>
            <person name="Lang F.B.F."/>
            <person name="Roger A.J."/>
            <person name="Ruiz-Trillo I."/>
            <person name="Haas B."/>
            <person name="Nusbaum C."/>
            <person name="Birren B."/>
        </authorList>
    </citation>
    <scope>NUCLEOTIDE SEQUENCE [LARGE SCALE GENOMIC DNA]</scope>
    <source>
        <strain evidence="1 2">JP610</strain>
    </source>
</reference>
<gene>
    <name evidence="1" type="ORF">SARC_14779</name>
</gene>
<dbReference type="AlphaFoldDB" id="A0A0L0F7F1"/>
<dbReference type="EMBL" id="KQ246686">
    <property type="protein sequence ID" value="KNC72662.1"/>
    <property type="molecule type" value="Genomic_DNA"/>
</dbReference>
<proteinExistence type="predicted"/>